<dbReference type="Gene3D" id="1.20.1250.20">
    <property type="entry name" value="MFS general substrate transporter like domains"/>
    <property type="match status" value="1"/>
</dbReference>
<dbReference type="SUPFAM" id="SSF103473">
    <property type="entry name" value="MFS general substrate transporter"/>
    <property type="match status" value="1"/>
</dbReference>
<dbReference type="PROSITE" id="PS50850">
    <property type="entry name" value="MFS"/>
    <property type="match status" value="1"/>
</dbReference>
<dbReference type="PANTHER" id="PTHR48022">
    <property type="entry name" value="PLASTIDIC GLUCOSE TRANSPORTER 4"/>
    <property type="match status" value="1"/>
</dbReference>
<dbReference type="InterPro" id="IPR005829">
    <property type="entry name" value="Sugar_transporter_CS"/>
</dbReference>
<dbReference type="GO" id="GO:0005886">
    <property type="term" value="C:plasma membrane"/>
    <property type="evidence" value="ECO:0007669"/>
    <property type="project" value="UniProtKB-SubCell"/>
</dbReference>
<dbReference type="EMBL" id="LNQM01000003">
    <property type="protein sequence ID" value="KSU76760.1"/>
    <property type="molecule type" value="Genomic_DNA"/>
</dbReference>
<proteinExistence type="inferred from homology"/>
<feature type="transmembrane region" description="Helical" evidence="6">
    <location>
        <begin position="31"/>
        <end position="52"/>
    </location>
</feature>
<feature type="transmembrane region" description="Helical" evidence="6">
    <location>
        <begin position="188"/>
        <end position="209"/>
    </location>
</feature>
<dbReference type="InterPro" id="IPR005828">
    <property type="entry name" value="MFS_sugar_transport-like"/>
</dbReference>
<gene>
    <name evidence="8" type="ORF">AS031_09165</name>
</gene>
<evidence type="ECO:0000256" key="1">
    <source>
        <dbReference type="ARBA" id="ARBA00004651"/>
    </source>
</evidence>
<evidence type="ECO:0000313" key="8">
    <source>
        <dbReference type="EMBL" id="KSU76760.1"/>
    </source>
</evidence>
<evidence type="ECO:0000256" key="5">
    <source>
        <dbReference type="ARBA" id="ARBA00023136"/>
    </source>
</evidence>
<sequence>MTNPTRTTAPAGTSSPKETDAKFKRRFMMRLVGVFIGGMFLDGYILGIIGPVTGPMRSELQLDALSLGLIAAGPLAGIFVGSPLAGWATDKFGRKPMFLVDMGLFLAASAAQFFVTSGDGAVIQLAIIRFFMGVAIGGEYSIGGPLLSEFSPPKLRGRLLGLTLIAWYVGFMVAFIVGTALHDSGTPWRIVIGTSTIIAFVLFIARLGLPESPSWLITKGRREEALAITRKYVESPEMQDSITEEINLRVIQEAQAAKNKTEIKGASFGMLFSRQNWRTTLFTSGFWFCAVTPYFAIATFADDVLHQFGFGGGWAGGVGLSALAAAGVVTTVLLIDKLGRRVLTVPGQWLCAGILLVIGVWADAPAILVLALFLAFSFFNAGYTTMTQVYPAEVFPGHLRGIGMGFAAAFSRVGAALGTFALPWAISNIGMGASMVVAAGVALLGAILSQWLAPETKGRTLAEISSDFSH</sequence>
<feature type="transmembrane region" description="Helical" evidence="6">
    <location>
        <begin position="121"/>
        <end position="147"/>
    </location>
</feature>
<evidence type="ECO:0000259" key="7">
    <source>
        <dbReference type="PROSITE" id="PS50850"/>
    </source>
</evidence>
<keyword evidence="9" id="KW-1185">Reference proteome</keyword>
<keyword evidence="4 6" id="KW-1133">Transmembrane helix</keyword>
<dbReference type="RefSeq" id="WP_058267831.1">
    <property type="nucleotide sequence ID" value="NZ_FMAZ01000003.1"/>
</dbReference>
<accession>A0A0V8IPM2</accession>
<dbReference type="InterPro" id="IPR020846">
    <property type="entry name" value="MFS_dom"/>
</dbReference>
<dbReference type="GO" id="GO:0005351">
    <property type="term" value="F:carbohydrate:proton symporter activity"/>
    <property type="evidence" value="ECO:0007669"/>
    <property type="project" value="TreeGrafter"/>
</dbReference>
<reference evidence="8 9" key="1">
    <citation type="journal article" date="2014" name="Arch. Microbiol.">
        <title>Arthrobacter enclensis sp. nov., isolated from sediment sample.</title>
        <authorList>
            <person name="Dastager S.G."/>
            <person name="Liu Q."/>
            <person name="Tang S.K."/>
            <person name="Krishnamurthi S."/>
            <person name="Lee J.C."/>
            <person name="Li W.J."/>
        </authorList>
    </citation>
    <scope>NUCLEOTIDE SEQUENCE [LARGE SCALE GENOMIC DNA]</scope>
    <source>
        <strain evidence="8 9">NIO-1008</strain>
    </source>
</reference>
<feature type="domain" description="Major facilitator superfamily (MFS) profile" evidence="7">
    <location>
        <begin position="31"/>
        <end position="457"/>
    </location>
</feature>
<keyword evidence="3 6" id="KW-0812">Transmembrane</keyword>
<dbReference type="InterPro" id="IPR050360">
    <property type="entry name" value="MFS_Sugar_Transporters"/>
</dbReference>
<evidence type="ECO:0000313" key="9">
    <source>
        <dbReference type="Proteomes" id="UP000053199"/>
    </source>
</evidence>
<comment type="caution">
    <text evidence="8">The sequence shown here is derived from an EMBL/GenBank/DDBJ whole genome shotgun (WGS) entry which is preliminary data.</text>
</comment>
<feature type="transmembrane region" description="Helical" evidence="6">
    <location>
        <begin position="159"/>
        <end position="182"/>
    </location>
</feature>
<comment type="similarity">
    <text evidence="2">Belongs to the major facilitator superfamily. Sugar transporter (TC 2.A.1.1) family.</text>
</comment>
<organism evidence="8 9">
    <name type="scientific">Pseudarthrobacter enclensis</name>
    <dbReference type="NCBI Taxonomy" id="993070"/>
    <lineage>
        <taxon>Bacteria</taxon>
        <taxon>Bacillati</taxon>
        <taxon>Actinomycetota</taxon>
        <taxon>Actinomycetes</taxon>
        <taxon>Micrococcales</taxon>
        <taxon>Micrococcaceae</taxon>
        <taxon>Pseudarthrobacter</taxon>
    </lineage>
</organism>
<feature type="transmembrane region" description="Helical" evidence="6">
    <location>
        <begin position="402"/>
        <end position="426"/>
    </location>
</feature>
<dbReference type="STRING" id="993070.AS031_09165"/>
<dbReference type="OrthoDB" id="9787026at2"/>
<feature type="transmembrane region" description="Helical" evidence="6">
    <location>
        <begin position="367"/>
        <end position="390"/>
    </location>
</feature>
<dbReference type="PROSITE" id="PS00216">
    <property type="entry name" value="SUGAR_TRANSPORT_1"/>
    <property type="match status" value="1"/>
</dbReference>
<dbReference type="PROSITE" id="PS00217">
    <property type="entry name" value="SUGAR_TRANSPORT_2"/>
    <property type="match status" value="1"/>
</dbReference>
<dbReference type="AlphaFoldDB" id="A0A0V8IPM2"/>
<feature type="transmembrane region" description="Helical" evidence="6">
    <location>
        <begin position="342"/>
        <end position="361"/>
    </location>
</feature>
<evidence type="ECO:0000256" key="3">
    <source>
        <dbReference type="ARBA" id="ARBA00022692"/>
    </source>
</evidence>
<feature type="transmembrane region" description="Helical" evidence="6">
    <location>
        <begin position="97"/>
        <end position="115"/>
    </location>
</feature>
<feature type="transmembrane region" description="Helical" evidence="6">
    <location>
        <begin position="313"/>
        <end position="335"/>
    </location>
</feature>
<protein>
    <submittedName>
        <fullName evidence="8">MFS transporter</fullName>
    </submittedName>
</protein>
<feature type="transmembrane region" description="Helical" evidence="6">
    <location>
        <begin position="64"/>
        <end position="85"/>
    </location>
</feature>
<dbReference type="PANTHER" id="PTHR48022:SF2">
    <property type="entry name" value="PLASTIDIC GLUCOSE TRANSPORTER 4"/>
    <property type="match status" value="1"/>
</dbReference>
<feature type="transmembrane region" description="Helical" evidence="6">
    <location>
        <begin position="432"/>
        <end position="453"/>
    </location>
</feature>
<evidence type="ECO:0000256" key="4">
    <source>
        <dbReference type="ARBA" id="ARBA00022989"/>
    </source>
</evidence>
<name>A0A0V8IPM2_9MICC</name>
<keyword evidence="5 6" id="KW-0472">Membrane</keyword>
<dbReference type="Proteomes" id="UP000053199">
    <property type="component" value="Unassembled WGS sequence"/>
</dbReference>
<dbReference type="Pfam" id="PF00083">
    <property type="entry name" value="Sugar_tr"/>
    <property type="match status" value="1"/>
</dbReference>
<evidence type="ECO:0000256" key="2">
    <source>
        <dbReference type="ARBA" id="ARBA00010992"/>
    </source>
</evidence>
<evidence type="ECO:0000256" key="6">
    <source>
        <dbReference type="SAM" id="Phobius"/>
    </source>
</evidence>
<comment type="subcellular location">
    <subcellularLocation>
        <location evidence="1">Cell membrane</location>
        <topology evidence="1">Multi-pass membrane protein</topology>
    </subcellularLocation>
</comment>
<feature type="transmembrane region" description="Helical" evidence="6">
    <location>
        <begin position="280"/>
        <end position="301"/>
    </location>
</feature>
<dbReference type="InterPro" id="IPR036259">
    <property type="entry name" value="MFS_trans_sf"/>
</dbReference>